<dbReference type="NCBIfam" id="NF009410">
    <property type="entry name" value="PRK12771.1"/>
    <property type="match status" value="1"/>
</dbReference>
<evidence type="ECO:0000313" key="5">
    <source>
        <dbReference type="EMBL" id="HFK97995.1"/>
    </source>
</evidence>
<reference evidence="5" key="1">
    <citation type="journal article" date="2020" name="mSystems">
        <title>Genome- and Community-Level Interaction Insights into Carbon Utilization and Element Cycling Functions of Hydrothermarchaeota in Hydrothermal Sediment.</title>
        <authorList>
            <person name="Zhou Z."/>
            <person name="Liu Y."/>
            <person name="Xu W."/>
            <person name="Pan J."/>
            <person name="Luo Z.H."/>
            <person name="Li M."/>
        </authorList>
    </citation>
    <scope>NUCLEOTIDE SEQUENCE [LARGE SCALE GENOMIC DNA]</scope>
    <source>
        <strain evidence="5">SpSt-456</strain>
    </source>
</reference>
<dbReference type="AlphaFoldDB" id="A0A832A2H6"/>
<dbReference type="GO" id="GO:0051536">
    <property type="term" value="F:iron-sulfur cluster binding"/>
    <property type="evidence" value="ECO:0007669"/>
    <property type="project" value="UniProtKB-KW"/>
</dbReference>
<keyword evidence="1" id="KW-0479">Metal-binding</keyword>
<dbReference type="Gene3D" id="3.50.50.60">
    <property type="entry name" value="FAD/NAD(P)-binding domain"/>
    <property type="match status" value="2"/>
</dbReference>
<dbReference type="GO" id="GO:0016491">
    <property type="term" value="F:oxidoreductase activity"/>
    <property type="evidence" value="ECO:0007669"/>
    <property type="project" value="InterPro"/>
</dbReference>
<organism evidence="5">
    <name type="scientific">Desulfacinum infernum</name>
    <dbReference type="NCBI Taxonomy" id="35837"/>
    <lineage>
        <taxon>Bacteria</taxon>
        <taxon>Pseudomonadati</taxon>
        <taxon>Thermodesulfobacteriota</taxon>
        <taxon>Syntrophobacteria</taxon>
        <taxon>Syntrophobacterales</taxon>
        <taxon>Syntrophobacteraceae</taxon>
        <taxon>Desulfacinum</taxon>
    </lineage>
</organism>
<dbReference type="PANTHER" id="PTHR42783:SF3">
    <property type="entry name" value="GLUTAMATE SYNTHASE [NADPH] SMALL CHAIN-RELATED"/>
    <property type="match status" value="1"/>
</dbReference>
<dbReference type="Pfam" id="PF14691">
    <property type="entry name" value="Fer4_20"/>
    <property type="match status" value="1"/>
</dbReference>
<dbReference type="InterPro" id="IPR023753">
    <property type="entry name" value="FAD/NAD-binding_dom"/>
</dbReference>
<evidence type="ECO:0000256" key="3">
    <source>
        <dbReference type="ARBA" id="ARBA00023014"/>
    </source>
</evidence>
<dbReference type="PROSITE" id="PS00198">
    <property type="entry name" value="4FE4S_FER_1"/>
    <property type="match status" value="1"/>
</dbReference>
<comment type="caution">
    <text evidence="5">The sequence shown here is derived from an EMBL/GenBank/DDBJ whole genome shotgun (WGS) entry which is preliminary data.</text>
</comment>
<dbReference type="EMBL" id="DSTK01000036">
    <property type="protein sequence ID" value="HFK97995.1"/>
    <property type="molecule type" value="Genomic_DNA"/>
</dbReference>
<gene>
    <name evidence="5" type="ORF">ENS06_11840</name>
</gene>
<dbReference type="Gene3D" id="3.30.70.20">
    <property type="match status" value="1"/>
</dbReference>
<evidence type="ECO:0000256" key="1">
    <source>
        <dbReference type="ARBA" id="ARBA00022723"/>
    </source>
</evidence>
<dbReference type="InterPro" id="IPR028261">
    <property type="entry name" value="DPD_II"/>
</dbReference>
<dbReference type="SUPFAM" id="SSF51971">
    <property type="entry name" value="Nucleotide-binding domain"/>
    <property type="match status" value="1"/>
</dbReference>
<dbReference type="Pfam" id="PF13187">
    <property type="entry name" value="Fer4_9"/>
    <property type="match status" value="1"/>
</dbReference>
<keyword evidence="3" id="KW-0411">Iron-sulfur</keyword>
<protein>
    <submittedName>
        <fullName evidence="5">FAD-dependent oxidoreductase</fullName>
    </submittedName>
</protein>
<dbReference type="Gene3D" id="1.10.1060.10">
    <property type="entry name" value="Alpha-helical ferredoxin"/>
    <property type="match status" value="1"/>
</dbReference>
<dbReference type="InterPro" id="IPR017900">
    <property type="entry name" value="4Fe4S_Fe_S_CS"/>
</dbReference>
<feature type="domain" description="4Fe-4S ferredoxin-type" evidence="4">
    <location>
        <begin position="617"/>
        <end position="646"/>
    </location>
</feature>
<dbReference type="InterPro" id="IPR017896">
    <property type="entry name" value="4Fe4S_Fe-S-bd"/>
</dbReference>
<dbReference type="GO" id="GO:0046872">
    <property type="term" value="F:metal ion binding"/>
    <property type="evidence" value="ECO:0007669"/>
    <property type="project" value="UniProtKB-KW"/>
</dbReference>
<sequence>MTGATCPVSECRRHFEKLLAAEAITTPRFRHLTEEIFLLLEDIAWGRGGPDHLAALQSLGETLATQGPDAKTMEAGRFLTDAVNAHREVFVSHIETHNCATGDCVKLAPSPCQMACPAGLDIPSYVTLIGMGREAEAIRIIREDNPFPWVCGLVCTHPCEFVCVRGRIDKPIAIKDLKGYAAERAMSRMEYVNPPVPPSNGRKVCIVGAGPAGLTAAYYLRLKGYEVTVLEALPVAGGMMMVGIPRYRLPREVIDREVAMIEDMGVEIRLNTRLGKDVTIDQLREQGYEAFLIAIGAHSSYKLMIPGEDDFPQVISAVDFLRHVALGERHAPGKRVAVIGGGNVAIDAARTCIRLGCESVTLLYRRTRSEMPAHEEEVRQAEEEGVQLQFLTIPVEIKGEGGRVTALHCLRAELGQPDASGRRRPIPVEGSDHHLEVDCVIAAIGQAIDAEGLEHLDRLAWSKRGTIKTKTATMETTQEGVFAAGDVVTGPATVIEAIGMGKVAADAIDRYLQGLPQPQMPPVPVRRRRLPFLEVSASKKMRLERPRMAELNTDRRRITFQQVELGLSESQAREEALRCLRCDVCVRCGRCVEICRDRMKVDALKLGYLDREHRSETDFRVTSEKCIACGACAVNCPNDAMQMEDRDGTRVVSLCGTVLNRLKLEYCEECGNVLGPERYHDFVMKRMKDLASVVRGHRLCLECARKKAANSHADLVPPAGAGT</sequence>
<proteinExistence type="predicted"/>
<dbReference type="SUPFAM" id="SSF54862">
    <property type="entry name" value="4Fe-4S ferredoxins"/>
    <property type="match status" value="1"/>
</dbReference>
<dbReference type="Pfam" id="PF07992">
    <property type="entry name" value="Pyr_redox_2"/>
    <property type="match status" value="1"/>
</dbReference>
<dbReference type="InterPro" id="IPR036188">
    <property type="entry name" value="FAD/NAD-bd_sf"/>
</dbReference>
<keyword evidence="2" id="KW-0408">Iron</keyword>
<accession>A0A832A2H6</accession>
<evidence type="ECO:0000256" key="2">
    <source>
        <dbReference type="ARBA" id="ARBA00023004"/>
    </source>
</evidence>
<evidence type="ECO:0000259" key="4">
    <source>
        <dbReference type="PROSITE" id="PS51379"/>
    </source>
</evidence>
<dbReference type="PROSITE" id="PS51379">
    <property type="entry name" value="4FE4S_FER_2"/>
    <property type="match status" value="1"/>
</dbReference>
<name>A0A832A2H6_9BACT</name>
<dbReference type="InterPro" id="IPR009051">
    <property type="entry name" value="Helical_ferredxn"/>
</dbReference>
<dbReference type="PRINTS" id="PR00419">
    <property type="entry name" value="ADXRDTASE"/>
</dbReference>
<dbReference type="PANTHER" id="PTHR42783">
    <property type="entry name" value="GLUTAMATE SYNTHASE [NADPH] SMALL CHAIN"/>
    <property type="match status" value="1"/>
</dbReference>
<dbReference type="SUPFAM" id="SSF46548">
    <property type="entry name" value="alpha-helical ferredoxin"/>
    <property type="match status" value="1"/>
</dbReference>